<dbReference type="Proteomes" id="UP000708208">
    <property type="component" value="Unassembled WGS sequence"/>
</dbReference>
<dbReference type="OrthoDB" id="190089at2759"/>
<feature type="domain" description="CHK kinase-like" evidence="1">
    <location>
        <begin position="135"/>
        <end position="354"/>
    </location>
</feature>
<dbReference type="PANTHER" id="PTHR11012:SF30">
    <property type="entry name" value="PROTEIN KINASE-LIKE DOMAIN-CONTAINING"/>
    <property type="match status" value="1"/>
</dbReference>
<sequence length="454" mass="51963">MANEAGITKEFLESALKQSIEKFQVKPGSNLGDGYTCEMHSVDVWTAGKDEPQSIVIKCYPINASRQEFLDAGGSFNIELEVYKTLFPEFVKFQEDLGLENIIEIPAPSIIHGHFISAEERKKLLTPFKAVHNNIIMPDLRAKSNGEYRLRDRFLGFDLNHYYLVIEAQAKLHALSWAYKCKTGIPSLTEKFPFLKQHFDIMIKMVQPLTDANFLMCKQILKDHPEEVKAIEYLQSIQKSSGGLYWSFEYGQTALGHTKDNILKKPLPSVENEEPWKVALHGDAWSNNMMFRYDEQTGRPVEVLFVDFQITNEEDPFCDICYTLYVSLDPEVRKKHLNSFLRVYYDTFTRICDQFSIPYLPGWSWEEFNRRFHRAKVVGAVMSCIGLPIMLKSPDELTNLDSAANAEEQKGKSTNAFEAGANFFAGLSKSKKENPILKRRLLGVFTEMVEDGVL</sequence>
<evidence type="ECO:0000259" key="1">
    <source>
        <dbReference type="SMART" id="SM00587"/>
    </source>
</evidence>
<reference evidence="2" key="1">
    <citation type="submission" date="2021-06" db="EMBL/GenBank/DDBJ databases">
        <authorList>
            <person name="Hodson N. C."/>
            <person name="Mongue J. A."/>
            <person name="Jaron S. K."/>
        </authorList>
    </citation>
    <scope>NUCLEOTIDE SEQUENCE</scope>
</reference>
<dbReference type="PANTHER" id="PTHR11012">
    <property type="entry name" value="PROTEIN KINASE-LIKE DOMAIN-CONTAINING"/>
    <property type="match status" value="1"/>
</dbReference>
<accession>A0A8J2LHG6</accession>
<protein>
    <recommendedName>
        <fullName evidence="1">CHK kinase-like domain-containing protein</fullName>
    </recommendedName>
</protein>
<name>A0A8J2LHG6_9HEXA</name>
<comment type="caution">
    <text evidence="2">The sequence shown here is derived from an EMBL/GenBank/DDBJ whole genome shotgun (WGS) entry which is preliminary data.</text>
</comment>
<dbReference type="InterPro" id="IPR004119">
    <property type="entry name" value="EcKL"/>
</dbReference>
<evidence type="ECO:0000313" key="2">
    <source>
        <dbReference type="EMBL" id="CAG7822125.1"/>
    </source>
</evidence>
<dbReference type="AlphaFoldDB" id="A0A8J2LHG6"/>
<keyword evidence="3" id="KW-1185">Reference proteome</keyword>
<dbReference type="EMBL" id="CAJVCH010525407">
    <property type="protein sequence ID" value="CAG7822125.1"/>
    <property type="molecule type" value="Genomic_DNA"/>
</dbReference>
<gene>
    <name evidence="2" type="ORF">AFUS01_LOCUS32413</name>
</gene>
<proteinExistence type="predicted"/>
<evidence type="ECO:0000313" key="3">
    <source>
        <dbReference type="Proteomes" id="UP000708208"/>
    </source>
</evidence>
<dbReference type="Pfam" id="PF02958">
    <property type="entry name" value="EcKL"/>
    <property type="match status" value="1"/>
</dbReference>
<organism evidence="2 3">
    <name type="scientific">Allacma fusca</name>
    <dbReference type="NCBI Taxonomy" id="39272"/>
    <lineage>
        <taxon>Eukaryota</taxon>
        <taxon>Metazoa</taxon>
        <taxon>Ecdysozoa</taxon>
        <taxon>Arthropoda</taxon>
        <taxon>Hexapoda</taxon>
        <taxon>Collembola</taxon>
        <taxon>Symphypleona</taxon>
        <taxon>Sminthuridae</taxon>
        <taxon>Allacma</taxon>
    </lineage>
</organism>
<dbReference type="SMART" id="SM00587">
    <property type="entry name" value="CHK"/>
    <property type="match status" value="1"/>
</dbReference>
<dbReference type="InterPro" id="IPR015897">
    <property type="entry name" value="CHK_kinase-like"/>
</dbReference>